<feature type="transmembrane region" description="Helical" evidence="5">
    <location>
        <begin position="198"/>
        <end position="216"/>
    </location>
</feature>
<dbReference type="Pfam" id="PF01925">
    <property type="entry name" value="TauE"/>
    <property type="match status" value="1"/>
</dbReference>
<feature type="transmembrane region" description="Helical" evidence="5">
    <location>
        <begin position="42"/>
        <end position="64"/>
    </location>
</feature>
<dbReference type="InterPro" id="IPR002781">
    <property type="entry name" value="TM_pro_TauE-like"/>
</dbReference>
<evidence type="ECO:0000256" key="3">
    <source>
        <dbReference type="ARBA" id="ARBA00022989"/>
    </source>
</evidence>
<dbReference type="AlphaFoldDB" id="A0A497EQ58"/>
<evidence type="ECO:0000313" key="7">
    <source>
        <dbReference type="Proteomes" id="UP000278475"/>
    </source>
</evidence>
<dbReference type="EMBL" id="QMQV01000062">
    <property type="protein sequence ID" value="RLE48698.1"/>
    <property type="molecule type" value="Genomic_DNA"/>
</dbReference>
<proteinExistence type="inferred from homology"/>
<name>A0A497EQ58_9CREN</name>
<protein>
    <recommendedName>
        <fullName evidence="5">Probable membrane transporter protein</fullName>
    </recommendedName>
</protein>
<dbReference type="Proteomes" id="UP000278475">
    <property type="component" value="Unassembled WGS sequence"/>
</dbReference>
<organism evidence="6 7">
    <name type="scientific">Thermoproteota archaeon</name>
    <dbReference type="NCBI Taxonomy" id="2056631"/>
    <lineage>
        <taxon>Archaea</taxon>
        <taxon>Thermoproteota</taxon>
    </lineage>
</organism>
<accession>A0A497EQ58</accession>
<sequence length="243" mass="25027">MFEVMLALAIGFIAQMVDGALGMAFGVISASSLLSLGFTPASASACVHLAKTITTLLSGLSHLKLQNVEKEVVKKLLIPGALAGIVGVFVCVLAPLNFVKPFVSVYLLAVGCLILLKFLRVNIVTITSKNIPLLGIVGSFLDSIGGGGWGPIVTSTLIAGGHNPRFAIGSVNLAEFFITLTQTIAFISLLGLVHLPTALGLMIGGAMAAPLAAVVCKKAPIKLLMLLVGLGVIVLSAKNLLML</sequence>
<dbReference type="InterPro" id="IPR051598">
    <property type="entry name" value="TSUP/Inactive_protease-like"/>
</dbReference>
<comment type="subcellular location">
    <subcellularLocation>
        <location evidence="5">Cell membrane</location>
        <topology evidence="5">Multi-pass membrane protein</topology>
    </subcellularLocation>
    <subcellularLocation>
        <location evidence="1">Membrane</location>
        <topology evidence="1">Multi-pass membrane protein</topology>
    </subcellularLocation>
</comment>
<feature type="transmembrane region" description="Helical" evidence="5">
    <location>
        <begin position="102"/>
        <end position="119"/>
    </location>
</feature>
<dbReference type="GO" id="GO:0005886">
    <property type="term" value="C:plasma membrane"/>
    <property type="evidence" value="ECO:0007669"/>
    <property type="project" value="UniProtKB-SubCell"/>
</dbReference>
<dbReference type="PANTHER" id="PTHR43701:SF12">
    <property type="entry name" value="MEMBRANE TRANSPORTER PROTEIN YTNM-RELATED"/>
    <property type="match status" value="1"/>
</dbReference>
<evidence type="ECO:0000256" key="1">
    <source>
        <dbReference type="ARBA" id="ARBA00004141"/>
    </source>
</evidence>
<keyword evidence="2 5" id="KW-0812">Transmembrane</keyword>
<evidence type="ECO:0000256" key="2">
    <source>
        <dbReference type="ARBA" id="ARBA00022692"/>
    </source>
</evidence>
<feature type="transmembrane region" description="Helical" evidence="5">
    <location>
        <begin position="76"/>
        <end position="96"/>
    </location>
</feature>
<keyword evidence="5" id="KW-1003">Cell membrane</keyword>
<comment type="similarity">
    <text evidence="5">Belongs to the 4-toluene sulfonate uptake permease (TSUP) (TC 2.A.102) family.</text>
</comment>
<dbReference type="PANTHER" id="PTHR43701">
    <property type="entry name" value="MEMBRANE TRANSPORTER PROTEIN MJ0441-RELATED"/>
    <property type="match status" value="1"/>
</dbReference>
<feature type="transmembrane region" description="Helical" evidence="5">
    <location>
        <begin position="173"/>
        <end position="192"/>
    </location>
</feature>
<feature type="transmembrane region" description="Helical" evidence="5">
    <location>
        <begin position="223"/>
        <end position="241"/>
    </location>
</feature>
<comment type="caution">
    <text evidence="6">The sequence shown here is derived from an EMBL/GenBank/DDBJ whole genome shotgun (WGS) entry which is preliminary data.</text>
</comment>
<gene>
    <name evidence="6" type="ORF">DRJ31_06665</name>
</gene>
<evidence type="ECO:0000256" key="5">
    <source>
        <dbReference type="RuleBase" id="RU363041"/>
    </source>
</evidence>
<reference evidence="6 7" key="1">
    <citation type="submission" date="2018-06" db="EMBL/GenBank/DDBJ databases">
        <title>Extensive metabolic versatility and redundancy in microbially diverse, dynamic hydrothermal sediments.</title>
        <authorList>
            <person name="Dombrowski N."/>
            <person name="Teske A."/>
            <person name="Baker B.J."/>
        </authorList>
    </citation>
    <scope>NUCLEOTIDE SEQUENCE [LARGE SCALE GENOMIC DNA]</scope>
    <source>
        <strain evidence="6">B66_G16</strain>
    </source>
</reference>
<evidence type="ECO:0000256" key="4">
    <source>
        <dbReference type="ARBA" id="ARBA00023136"/>
    </source>
</evidence>
<evidence type="ECO:0000313" key="6">
    <source>
        <dbReference type="EMBL" id="RLE48698.1"/>
    </source>
</evidence>
<keyword evidence="4 5" id="KW-0472">Membrane</keyword>
<keyword evidence="3 5" id="KW-1133">Transmembrane helix</keyword>